<feature type="binding site" evidence="10">
    <location>
        <position position="180"/>
    </location>
    <ligand>
        <name>substrate</name>
    </ligand>
</feature>
<dbReference type="GO" id="GO:0046872">
    <property type="term" value="F:metal ion binding"/>
    <property type="evidence" value="ECO:0007669"/>
    <property type="project" value="UniProtKB-KW"/>
</dbReference>
<dbReference type="GO" id="GO:0017111">
    <property type="term" value="F:ribonucleoside triphosphate phosphatase activity"/>
    <property type="evidence" value="ECO:0007669"/>
    <property type="project" value="InterPro"/>
</dbReference>
<dbReference type="CDD" id="cd00515">
    <property type="entry name" value="HAM1"/>
    <property type="match status" value="1"/>
</dbReference>
<dbReference type="GO" id="GO:0009117">
    <property type="term" value="P:nucleotide metabolic process"/>
    <property type="evidence" value="ECO:0007669"/>
    <property type="project" value="UniProtKB-KW"/>
</dbReference>
<evidence type="ECO:0000313" key="12">
    <source>
        <dbReference type="EMBL" id="ADY58167.1"/>
    </source>
</evidence>
<dbReference type="SUPFAM" id="SSF52972">
    <property type="entry name" value="ITPase-like"/>
    <property type="match status" value="1"/>
</dbReference>
<keyword evidence="4 10" id="KW-0547">Nucleotide-binding</keyword>
<dbReference type="GO" id="GO:0009146">
    <property type="term" value="P:purine nucleoside triphosphate catabolic process"/>
    <property type="evidence" value="ECO:0007669"/>
    <property type="project" value="UniProtKB-UniRule"/>
</dbReference>
<comment type="catalytic activity">
    <reaction evidence="9 10">
        <text>XTP + H2O = XMP + diphosphate + H(+)</text>
        <dbReference type="Rhea" id="RHEA:28610"/>
        <dbReference type="ChEBI" id="CHEBI:15377"/>
        <dbReference type="ChEBI" id="CHEBI:15378"/>
        <dbReference type="ChEBI" id="CHEBI:33019"/>
        <dbReference type="ChEBI" id="CHEBI:57464"/>
        <dbReference type="ChEBI" id="CHEBI:61314"/>
        <dbReference type="EC" id="3.6.1.66"/>
    </reaction>
</comment>
<evidence type="ECO:0000256" key="2">
    <source>
        <dbReference type="ARBA" id="ARBA00011738"/>
    </source>
</evidence>
<comment type="catalytic activity">
    <reaction evidence="8 10">
        <text>dITP + H2O = dIMP + diphosphate + H(+)</text>
        <dbReference type="Rhea" id="RHEA:28342"/>
        <dbReference type="ChEBI" id="CHEBI:15377"/>
        <dbReference type="ChEBI" id="CHEBI:15378"/>
        <dbReference type="ChEBI" id="CHEBI:33019"/>
        <dbReference type="ChEBI" id="CHEBI:61194"/>
        <dbReference type="ChEBI" id="CHEBI:61382"/>
        <dbReference type="EC" id="3.6.1.66"/>
    </reaction>
</comment>
<dbReference type="InterPro" id="IPR002637">
    <property type="entry name" value="RdgB/HAM1"/>
</dbReference>
<dbReference type="InterPro" id="IPR029001">
    <property type="entry name" value="ITPase-like_fam"/>
</dbReference>
<keyword evidence="6 10" id="KW-0460">Magnesium</keyword>
<dbReference type="STRING" id="756272.Plabr_0540"/>
<comment type="catalytic activity">
    <reaction evidence="10">
        <text>ITP + H2O = IMP + diphosphate + H(+)</text>
        <dbReference type="Rhea" id="RHEA:29399"/>
        <dbReference type="ChEBI" id="CHEBI:15377"/>
        <dbReference type="ChEBI" id="CHEBI:15378"/>
        <dbReference type="ChEBI" id="CHEBI:33019"/>
        <dbReference type="ChEBI" id="CHEBI:58053"/>
        <dbReference type="ChEBI" id="CHEBI:61402"/>
        <dbReference type="EC" id="3.6.1.66"/>
    </reaction>
</comment>
<keyword evidence="7 10" id="KW-0546">Nucleotide metabolism</keyword>
<keyword evidence="13" id="KW-1185">Reference proteome</keyword>
<dbReference type="KEGG" id="pbs:Plabr_0540"/>
<dbReference type="PANTHER" id="PTHR11067">
    <property type="entry name" value="INOSINE TRIPHOSPHATE PYROPHOSPHATASE/HAM1 PROTEIN"/>
    <property type="match status" value="1"/>
</dbReference>
<dbReference type="HOGENOM" id="CLU_082080_0_2_0"/>
<evidence type="ECO:0000256" key="1">
    <source>
        <dbReference type="ARBA" id="ARBA00008023"/>
    </source>
</evidence>
<dbReference type="GO" id="GO:0036222">
    <property type="term" value="F:XTP diphosphatase activity"/>
    <property type="evidence" value="ECO:0007669"/>
    <property type="project" value="UniProtKB-UniRule"/>
</dbReference>
<dbReference type="Pfam" id="PF01725">
    <property type="entry name" value="Ham1p_like"/>
    <property type="match status" value="1"/>
</dbReference>
<reference evidence="13" key="1">
    <citation type="submission" date="2011-02" db="EMBL/GenBank/DDBJ databases">
        <title>The complete genome of Planctomyces brasiliensis DSM 5305.</title>
        <authorList>
            <person name="Lucas S."/>
            <person name="Copeland A."/>
            <person name="Lapidus A."/>
            <person name="Bruce D."/>
            <person name="Goodwin L."/>
            <person name="Pitluck S."/>
            <person name="Kyrpides N."/>
            <person name="Mavromatis K."/>
            <person name="Pagani I."/>
            <person name="Ivanova N."/>
            <person name="Ovchinnikova G."/>
            <person name="Lu M."/>
            <person name="Detter J.C."/>
            <person name="Han C."/>
            <person name="Land M."/>
            <person name="Hauser L."/>
            <person name="Markowitz V."/>
            <person name="Cheng J.-F."/>
            <person name="Hugenholtz P."/>
            <person name="Woyke T."/>
            <person name="Wu D."/>
            <person name="Tindall B."/>
            <person name="Pomrenke H.G."/>
            <person name="Brambilla E."/>
            <person name="Klenk H.-P."/>
            <person name="Eisen J.A."/>
        </authorList>
    </citation>
    <scope>NUCLEOTIDE SEQUENCE [LARGE SCALE GENOMIC DNA]</scope>
    <source>
        <strain evidence="13">ATCC 49424 / DSM 5305 / JCM 21570 / NBRC 103401 / IFAM 1448</strain>
    </source>
</reference>
<dbReference type="eggNOG" id="COG0127">
    <property type="taxonomic scope" value="Bacteria"/>
</dbReference>
<comment type="caution">
    <text evidence="10">Lacks conserved residue(s) required for the propagation of feature annotation.</text>
</comment>
<feature type="binding site" evidence="10">
    <location>
        <position position="74"/>
    </location>
    <ligand>
        <name>substrate</name>
    </ligand>
</feature>
<dbReference type="GO" id="GO:0036220">
    <property type="term" value="F:ITP diphosphatase activity"/>
    <property type="evidence" value="ECO:0007669"/>
    <property type="project" value="UniProtKB-UniRule"/>
</dbReference>
<dbReference type="AlphaFoldDB" id="F0ST12"/>
<evidence type="ECO:0000256" key="10">
    <source>
        <dbReference type="HAMAP-Rule" id="MF_01405"/>
    </source>
</evidence>
<comment type="subunit">
    <text evidence="2 10">Homodimer.</text>
</comment>
<evidence type="ECO:0000256" key="8">
    <source>
        <dbReference type="ARBA" id="ARBA00051875"/>
    </source>
</evidence>
<name>F0ST12_RUBBR</name>
<comment type="cofactor">
    <cofactor evidence="10">
        <name>Mg(2+)</name>
        <dbReference type="ChEBI" id="CHEBI:18420"/>
    </cofactor>
    <text evidence="10">Binds 1 Mg(2+) ion per subunit.</text>
</comment>
<organism evidence="12 13">
    <name type="scientific">Rubinisphaera brasiliensis (strain ATCC 49424 / DSM 5305 / JCM 21570 / IAM 15109 / NBRC 103401 / IFAM 1448)</name>
    <name type="common">Planctomyces brasiliensis</name>
    <dbReference type="NCBI Taxonomy" id="756272"/>
    <lineage>
        <taxon>Bacteria</taxon>
        <taxon>Pseudomonadati</taxon>
        <taxon>Planctomycetota</taxon>
        <taxon>Planctomycetia</taxon>
        <taxon>Planctomycetales</taxon>
        <taxon>Planctomycetaceae</taxon>
        <taxon>Rubinisphaera</taxon>
    </lineage>
</organism>
<evidence type="ECO:0000256" key="4">
    <source>
        <dbReference type="ARBA" id="ARBA00022741"/>
    </source>
</evidence>
<dbReference type="FunFam" id="3.90.950.10:FF:000001">
    <property type="entry name" value="dITP/XTP pyrophosphatase"/>
    <property type="match status" value="1"/>
</dbReference>
<comment type="function">
    <text evidence="10">Pyrophosphatase that catalyzes the hydrolysis of nucleoside triphosphates to their monophosphate derivatives, with a high preference for the non-canonical purine nucleotides XTP (xanthosine triphosphate), dITP (deoxyinosine triphosphate) and ITP. Seems to function as a house-cleaning enzyme that removes non-canonical purine nucleotides from the nucleotide pool, thus preventing their incorporation into DNA/RNA and avoiding chromosomal lesions.</text>
</comment>
<feature type="binding site" evidence="10">
    <location>
        <begin position="185"/>
        <end position="186"/>
    </location>
    <ligand>
        <name>substrate</name>
    </ligand>
</feature>
<dbReference type="GO" id="GO:0035870">
    <property type="term" value="F:dITP diphosphatase activity"/>
    <property type="evidence" value="ECO:0007669"/>
    <property type="project" value="UniProtKB-UniRule"/>
</dbReference>
<keyword evidence="5 10" id="KW-0378">Hydrolase</keyword>
<evidence type="ECO:0000256" key="5">
    <source>
        <dbReference type="ARBA" id="ARBA00022801"/>
    </source>
</evidence>
<dbReference type="EC" id="3.6.1.66" evidence="10"/>
<dbReference type="InterPro" id="IPR020922">
    <property type="entry name" value="dITP/XTP_pyrophosphatase"/>
</dbReference>
<dbReference type="HAMAP" id="MF_01405">
    <property type="entry name" value="Non_canon_purine_NTPase"/>
    <property type="match status" value="1"/>
</dbReference>
<accession>F0ST12</accession>
<proteinExistence type="inferred from homology"/>
<evidence type="ECO:0000256" key="3">
    <source>
        <dbReference type="ARBA" id="ARBA00022723"/>
    </source>
</evidence>
<dbReference type="GO" id="GO:0005829">
    <property type="term" value="C:cytosol"/>
    <property type="evidence" value="ECO:0007669"/>
    <property type="project" value="TreeGrafter"/>
</dbReference>
<feature type="active site" description="Proton acceptor" evidence="10">
    <location>
        <position position="73"/>
    </location>
</feature>
<dbReference type="EMBL" id="CP002546">
    <property type="protein sequence ID" value="ADY58167.1"/>
    <property type="molecule type" value="Genomic_DNA"/>
</dbReference>
<evidence type="ECO:0000313" key="13">
    <source>
        <dbReference type="Proteomes" id="UP000006860"/>
    </source>
</evidence>
<evidence type="ECO:0000256" key="6">
    <source>
        <dbReference type="ARBA" id="ARBA00022842"/>
    </source>
</evidence>
<sequence length="209" mass="22447">MSQLPLVILASRNAKKAAEIQTQLADTGIQIRCMAEFPNAPEVVEDGDSFAANAAKKASQTAKALGHWAIGEDSGICVDALDGAPGIYSARFSGEDATDEKNNALLQEKLSDVSDEKRGAHYVCHVALADPSGEIRATAERTCNGRIIRNPRGENGFGYDPYFLIPEYDRTFGELPGVVKKSISHRARAFQQFLPQLVAILKSAGAAVE</sequence>
<dbReference type="Gene3D" id="3.90.950.10">
    <property type="match status" value="1"/>
</dbReference>
<keyword evidence="3 10" id="KW-0479">Metal-binding</keyword>
<evidence type="ECO:0000256" key="11">
    <source>
        <dbReference type="RuleBase" id="RU003781"/>
    </source>
</evidence>
<dbReference type="RefSeq" id="WP_013626911.1">
    <property type="nucleotide sequence ID" value="NC_015174.1"/>
</dbReference>
<feature type="binding site" evidence="10">
    <location>
        <begin position="11"/>
        <end position="16"/>
    </location>
    <ligand>
        <name>substrate</name>
    </ligand>
</feature>
<feature type="binding site" evidence="10">
    <location>
        <position position="73"/>
    </location>
    <ligand>
        <name>Mg(2+)</name>
        <dbReference type="ChEBI" id="CHEBI:18420"/>
    </ligand>
</feature>
<dbReference type="OrthoDB" id="9807456at2"/>
<dbReference type="NCBIfam" id="TIGR00042">
    <property type="entry name" value="RdgB/HAM1 family non-canonical purine NTP pyrophosphatase"/>
    <property type="match status" value="1"/>
</dbReference>
<comment type="similarity">
    <text evidence="1 10 11">Belongs to the HAM1 NTPase family.</text>
</comment>
<protein>
    <recommendedName>
        <fullName evidence="10">dITP/XTP pyrophosphatase</fullName>
        <ecNumber evidence="10">3.6.1.66</ecNumber>
    </recommendedName>
    <alternativeName>
        <fullName evidence="10">Non-canonical purine NTP pyrophosphatase</fullName>
    </alternativeName>
    <alternativeName>
        <fullName evidence="10">Non-standard purine NTP pyrophosphatase</fullName>
    </alternativeName>
    <alternativeName>
        <fullName evidence="10">Nucleoside-triphosphate diphosphatase</fullName>
    </alternativeName>
    <alternativeName>
        <fullName evidence="10">Nucleoside-triphosphate pyrophosphatase</fullName>
        <shortName evidence="10">NTPase</shortName>
    </alternativeName>
</protein>
<evidence type="ECO:0000256" key="7">
    <source>
        <dbReference type="ARBA" id="ARBA00023080"/>
    </source>
</evidence>
<evidence type="ECO:0000256" key="9">
    <source>
        <dbReference type="ARBA" id="ARBA00052017"/>
    </source>
</evidence>
<gene>
    <name evidence="12" type="ordered locus">Plabr_0540</name>
</gene>
<feature type="binding site" evidence="10">
    <location>
        <begin position="157"/>
        <end position="160"/>
    </location>
    <ligand>
        <name>substrate</name>
    </ligand>
</feature>
<dbReference type="GO" id="GO:0000166">
    <property type="term" value="F:nucleotide binding"/>
    <property type="evidence" value="ECO:0007669"/>
    <property type="project" value="UniProtKB-KW"/>
</dbReference>
<dbReference type="PANTHER" id="PTHR11067:SF9">
    <property type="entry name" value="INOSINE TRIPHOSPHATE PYROPHOSPHATASE"/>
    <property type="match status" value="1"/>
</dbReference>
<dbReference type="Proteomes" id="UP000006860">
    <property type="component" value="Chromosome"/>
</dbReference>